<dbReference type="AlphaFoldDB" id="A0A9W8VCT6"/>
<dbReference type="SUPFAM" id="SSF52047">
    <property type="entry name" value="RNI-like"/>
    <property type="match status" value="1"/>
</dbReference>
<accession>A0A9W8VCT6</accession>
<evidence type="ECO:0000313" key="3">
    <source>
        <dbReference type="Proteomes" id="UP001152049"/>
    </source>
</evidence>
<proteinExistence type="predicted"/>
<dbReference type="EMBL" id="JAOQAZ010000026">
    <property type="protein sequence ID" value="KAJ4252442.1"/>
    <property type="molecule type" value="Genomic_DNA"/>
</dbReference>
<evidence type="ECO:0000256" key="1">
    <source>
        <dbReference type="SAM" id="MobiDB-lite"/>
    </source>
</evidence>
<feature type="compositionally biased region" description="Basic and acidic residues" evidence="1">
    <location>
        <begin position="45"/>
        <end position="59"/>
    </location>
</feature>
<dbReference type="OrthoDB" id="5089581at2759"/>
<dbReference type="InterPro" id="IPR032675">
    <property type="entry name" value="LRR_dom_sf"/>
</dbReference>
<sequence>MLHVKSDLAQLARLSRKTASKKPDDPDAQRKAQAATAFMNSIGELPHDTRVDEPLRSERQTGTPSESSHLPIELYQMIISHVANFDFKSRQKTLVALSCSNRIFTDLAEPYLYTHPRDLEDISRQWHFLFSITVEPARASLVHSLKALWLCDGANSELLARIARACPNASELIVQRGKDFGDSYLISNQDIQNMVNLLDACPRLTSFTYSTIVGWASEDMRYVNTFGAFGEEEFKLISDDPRLEKTAHQLSKVLLCGQAEWLLQNLFPHLSSNLTSFCLSQDVSLSLGEAESPLSDLAERCPFLQELSIQSGLSTADDLREACKIWGSTLRTLRIAGVEDLDDWVTQIMPYMKVLERLDLGAGCNIPNSDIEALARSYAPLRYISFSDMLDSADGLDDDASDELNRVLVDMITSHSKTLEHLDLGHIVRVDRKVIQSCKKATHLKYLCLRAARDTEPSDIDVLLETCPGLHVHSFVSGFSVRLDEWRARAETWVTWDYNKIRRDPAIHGLGGY</sequence>
<dbReference type="Gene3D" id="3.80.10.10">
    <property type="entry name" value="Ribonuclease Inhibitor"/>
    <property type="match status" value="1"/>
</dbReference>
<keyword evidence="3" id="KW-1185">Reference proteome</keyword>
<evidence type="ECO:0000313" key="2">
    <source>
        <dbReference type="EMBL" id="KAJ4252442.1"/>
    </source>
</evidence>
<name>A0A9W8VCT6_9HYPO</name>
<feature type="compositionally biased region" description="Basic and acidic residues" evidence="1">
    <location>
        <begin position="21"/>
        <end position="30"/>
    </location>
</feature>
<organism evidence="2 3">
    <name type="scientific">Fusarium torreyae</name>
    <dbReference type="NCBI Taxonomy" id="1237075"/>
    <lineage>
        <taxon>Eukaryota</taxon>
        <taxon>Fungi</taxon>
        <taxon>Dikarya</taxon>
        <taxon>Ascomycota</taxon>
        <taxon>Pezizomycotina</taxon>
        <taxon>Sordariomycetes</taxon>
        <taxon>Hypocreomycetidae</taxon>
        <taxon>Hypocreales</taxon>
        <taxon>Nectriaceae</taxon>
        <taxon>Fusarium</taxon>
    </lineage>
</organism>
<comment type="caution">
    <text evidence="2">The sequence shown here is derived from an EMBL/GenBank/DDBJ whole genome shotgun (WGS) entry which is preliminary data.</text>
</comment>
<reference evidence="2" key="1">
    <citation type="submission" date="2022-09" db="EMBL/GenBank/DDBJ databases">
        <title>Fusarium specimens isolated from Avocado Roots.</title>
        <authorList>
            <person name="Stajich J."/>
            <person name="Roper C."/>
            <person name="Heimlech-Rivalta G."/>
        </authorList>
    </citation>
    <scope>NUCLEOTIDE SEQUENCE</scope>
    <source>
        <strain evidence="2">CF00136</strain>
    </source>
</reference>
<protein>
    <submittedName>
        <fullName evidence="2">Uncharacterized protein</fullName>
    </submittedName>
</protein>
<gene>
    <name evidence="2" type="ORF">NW762_011043</name>
</gene>
<dbReference type="Proteomes" id="UP001152049">
    <property type="component" value="Unassembled WGS sequence"/>
</dbReference>
<feature type="region of interest" description="Disordered" evidence="1">
    <location>
        <begin position="13"/>
        <end position="67"/>
    </location>
</feature>